<organism evidence="6 7">
    <name type="scientific">Exophiala viscosa</name>
    <dbReference type="NCBI Taxonomy" id="2486360"/>
    <lineage>
        <taxon>Eukaryota</taxon>
        <taxon>Fungi</taxon>
        <taxon>Dikarya</taxon>
        <taxon>Ascomycota</taxon>
        <taxon>Pezizomycotina</taxon>
        <taxon>Eurotiomycetes</taxon>
        <taxon>Chaetothyriomycetidae</taxon>
        <taxon>Chaetothyriales</taxon>
        <taxon>Herpotrichiellaceae</taxon>
        <taxon>Exophiala</taxon>
    </lineage>
</organism>
<dbReference type="InterPro" id="IPR006913">
    <property type="entry name" value="CENP-V/GFA"/>
</dbReference>
<dbReference type="AlphaFoldDB" id="A0AAN6IDR1"/>
<dbReference type="PROSITE" id="PS51891">
    <property type="entry name" value="CENP_V_GFA"/>
    <property type="match status" value="1"/>
</dbReference>
<keyword evidence="3" id="KW-0862">Zinc</keyword>
<name>A0AAN6IDR1_9EURO</name>
<evidence type="ECO:0000259" key="5">
    <source>
        <dbReference type="PROSITE" id="PS51891"/>
    </source>
</evidence>
<keyword evidence="2" id="KW-0479">Metal-binding</keyword>
<accession>A0AAN6IDR1</accession>
<dbReference type="EMBL" id="MU404355">
    <property type="protein sequence ID" value="KAI1611859.1"/>
    <property type="molecule type" value="Genomic_DNA"/>
</dbReference>
<dbReference type="Proteomes" id="UP001203852">
    <property type="component" value="Unassembled WGS sequence"/>
</dbReference>
<evidence type="ECO:0000313" key="7">
    <source>
        <dbReference type="Proteomes" id="UP001203852"/>
    </source>
</evidence>
<evidence type="ECO:0000256" key="1">
    <source>
        <dbReference type="ARBA" id="ARBA00005495"/>
    </source>
</evidence>
<evidence type="ECO:0000256" key="3">
    <source>
        <dbReference type="ARBA" id="ARBA00022833"/>
    </source>
</evidence>
<sequence>MAAVHGSCLCGGITVEIHGKPDTVMQCYCDHCQMNASAPFQIVAKYDKSQVIVQTGEDLVKHYIVTNTASGQPKHKVFCSSCGCTLWTIPMKYGDANRFVRVSLIEDGLKNLKPDQVLFGERKDT</sequence>
<dbReference type="InterPro" id="IPR011057">
    <property type="entry name" value="Mss4-like_sf"/>
</dbReference>
<dbReference type="Pfam" id="PF04828">
    <property type="entry name" value="GFA"/>
    <property type="match status" value="1"/>
</dbReference>
<comment type="similarity">
    <text evidence="1">Belongs to the Gfa family.</text>
</comment>
<comment type="caution">
    <text evidence="6">The sequence shown here is derived from an EMBL/GenBank/DDBJ whole genome shotgun (WGS) entry which is preliminary data.</text>
</comment>
<dbReference type="PANTHER" id="PTHR33337:SF40">
    <property type="entry name" value="CENP-V_GFA DOMAIN-CONTAINING PROTEIN-RELATED"/>
    <property type="match status" value="1"/>
</dbReference>
<dbReference type="GO" id="GO:0016846">
    <property type="term" value="F:carbon-sulfur lyase activity"/>
    <property type="evidence" value="ECO:0007669"/>
    <property type="project" value="InterPro"/>
</dbReference>
<dbReference type="PANTHER" id="PTHR33337">
    <property type="entry name" value="GFA DOMAIN-CONTAINING PROTEIN"/>
    <property type="match status" value="1"/>
</dbReference>
<protein>
    <submittedName>
        <fullName evidence="6">Mss4-like protein</fullName>
    </submittedName>
</protein>
<dbReference type="GO" id="GO:0046872">
    <property type="term" value="F:metal ion binding"/>
    <property type="evidence" value="ECO:0007669"/>
    <property type="project" value="UniProtKB-KW"/>
</dbReference>
<dbReference type="Gene3D" id="3.90.1590.10">
    <property type="entry name" value="glutathione-dependent formaldehyde- activating enzyme (gfa)"/>
    <property type="match status" value="1"/>
</dbReference>
<gene>
    <name evidence="6" type="ORF">EDD36DRAFT_439644</name>
</gene>
<evidence type="ECO:0000256" key="2">
    <source>
        <dbReference type="ARBA" id="ARBA00022723"/>
    </source>
</evidence>
<dbReference type="SUPFAM" id="SSF51316">
    <property type="entry name" value="Mss4-like"/>
    <property type="match status" value="1"/>
</dbReference>
<evidence type="ECO:0000256" key="4">
    <source>
        <dbReference type="ARBA" id="ARBA00023239"/>
    </source>
</evidence>
<keyword evidence="7" id="KW-1185">Reference proteome</keyword>
<evidence type="ECO:0000313" key="6">
    <source>
        <dbReference type="EMBL" id="KAI1611859.1"/>
    </source>
</evidence>
<reference evidence="6" key="1">
    <citation type="journal article" date="2022" name="bioRxiv">
        <title>Deciphering the potential niche of two novel black yeast fungi from a biological soil crust based on their genomes, phenotypes, and melanin regulation.</title>
        <authorList>
            <consortium name="DOE Joint Genome Institute"/>
            <person name="Carr E.C."/>
            <person name="Barton Q."/>
            <person name="Grambo S."/>
            <person name="Sullivan M."/>
            <person name="Renfro C.M."/>
            <person name="Kuo A."/>
            <person name="Pangilinan J."/>
            <person name="Lipzen A."/>
            <person name="Keymanesh K."/>
            <person name="Savage E."/>
            <person name="Barry K."/>
            <person name="Grigoriev I.V."/>
            <person name="Riekhof W.R."/>
            <person name="Harris S.S."/>
        </authorList>
    </citation>
    <scope>NUCLEOTIDE SEQUENCE</scope>
    <source>
        <strain evidence="6">JF 03-4F</strain>
    </source>
</reference>
<proteinExistence type="inferred from homology"/>
<keyword evidence="4" id="KW-0456">Lyase</keyword>
<feature type="domain" description="CENP-V/GFA" evidence="5">
    <location>
        <begin position="4"/>
        <end position="125"/>
    </location>
</feature>